<name>A0A932MNU5_UNCTE</name>
<dbReference type="SUPFAM" id="SSF54637">
    <property type="entry name" value="Thioesterase/thiol ester dehydrase-isomerase"/>
    <property type="match status" value="1"/>
</dbReference>
<gene>
    <name evidence="2" type="ORF">HYZ11_11035</name>
</gene>
<dbReference type="Proteomes" id="UP000782312">
    <property type="component" value="Unassembled WGS sequence"/>
</dbReference>
<dbReference type="AlphaFoldDB" id="A0A932MNU5"/>
<evidence type="ECO:0000313" key="2">
    <source>
        <dbReference type="EMBL" id="MBI3128128.1"/>
    </source>
</evidence>
<comment type="caution">
    <text evidence="2">The sequence shown here is derived from an EMBL/GenBank/DDBJ whole genome shotgun (WGS) entry which is preliminary data.</text>
</comment>
<protein>
    <submittedName>
        <fullName evidence="2">Dehydratase</fullName>
    </submittedName>
</protein>
<sequence length="153" mass="16826">MPGLFYEDLTEGRAWVTPERALGEAEVMAFAELSGDRTHLHTDAEAAARGPFGERIAHGLLGLSALSGLMMGMGFLEGTVEAFLGLEWRFTGPIRFGDRVRGEIAVKAKRLSRKGQGLVTFGLKMKNQKDEVVQEGEFTLMVARREGEPRPSF</sequence>
<dbReference type="PANTHER" id="PTHR43664">
    <property type="entry name" value="MONOAMINE OXIDASE-RELATED"/>
    <property type="match status" value="1"/>
</dbReference>
<accession>A0A932MNU5</accession>
<dbReference type="Pfam" id="PF01575">
    <property type="entry name" value="MaoC_dehydratas"/>
    <property type="match status" value="1"/>
</dbReference>
<organism evidence="2 3">
    <name type="scientific">Tectimicrobiota bacterium</name>
    <dbReference type="NCBI Taxonomy" id="2528274"/>
    <lineage>
        <taxon>Bacteria</taxon>
        <taxon>Pseudomonadati</taxon>
        <taxon>Nitrospinota/Tectimicrobiota group</taxon>
        <taxon>Candidatus Tectimicrobiota</taxon>
    </lineage>
</organism>
<dbReference type="InterPro" id="IPR002539">
    <property type="entry name" value="MaoC-like_dom"/>
</dbReference>
<dbReference type="EMBL" id="JACPUR010000024">
    <property type="protein sequence ID" value="MBI3128128.1"/>
    <property type="molecule type" value="Genomic_DNA"/>
</dbReference>
<feature type="domain" description="MaoC-like" evidence="1">
    <location>
        <begin position="17"/>
        <end position="115"/>
    </location>
</feature>
<reference evidence="2" key="1">
    <citation type="submission" date="2020-07" db="EMBL/GenBank/DDBJ databases">
        <title>Huge and variable diversity of episymbiotic CPR bacteria and DPANN archaea in groundwater ecosystems.</title>
        <authorList>
            <person name="He C.Y."/>
            <person name="Keren R."/>
            <person name="Whittaker M."/>
            <person name="Farag I.F."/>
            <person name="Doudna J."/>
            <person name="Cate J.H.D."/>
            <person name="Banfield J.F."/>
        </authorList>
    </citation>
    <scope>NUCLEOTIDE SEQUENCE</scope>
    <source>
        <strain evidence="2">NC_groundwater_763_Ag_S-0.2um_68_21</strain>
    </source>
</reference>
<proteinExistence type="predicted"/>
<dbReference type="Gene3D" id="3.10.129.10">
    <property type="entry name" value="Hotdog Thioesterase"/>
    <property type="match status" value="1"/>
</dbReference>
<evidence type="ECO:0000313" key="3">
    <source>
        <dbReference type="Proteomes" id="UP000782312"/>
    </source>
</evidence>
<dbReference type="PANTHER" id="PTHR43664:SF1">
    <property type="entry name" value="BETA-METHYLMALYL-COA DEHYDRATASE"/>
    <property type="match status" value="1"/>
</dbReference>
<dbReference type="InterPro" id="IPR052342">
    <property type="entry name" value="MCH/BMMD"/>
</dbReference>
<evidence type="ECO:0000259" key="1">
    <source>
        <dbReference type="Pfam" id="PF01575"/>
    </source>
</evidence>
<dbReference type="InterPro" id="IPR029069">
    <property type="entry name" value="HotDog_dom_sf"/>
</dbReference>